<gene>
    <name evidence="1" type="ORF">AG1IA_06224</name>
</gene>
<organism evidence="1 2">
    <name type="scientific">Thanatephorus cucumeris (strain AG1-IA)</name>
    <name type="common">Rice sheath blight fungus</name>
    <name type="synonym">Rhizoctonia solani</name>
    <dbReference type="NCBI Taxonomy" id="983506"/>
    <lineage>
        <taxon>Eukaryota</taxon>
        <taxon>Fungi</taxon>
        <taxon>Dikarya</taxon>
        <taxon>Basidiomycota</taxon>
        <taxon>Agaricomycotina</taxon>
        <taxon>Agaricomycetes</taxon>
        <taxon>Cantharellales</taxon>
        <taxon>Ceratobasidiaceae</taxon>
        <taxon>Rhizoctonia</taxon>
        <taxon>Rhizoctonia solani AG-1</taxon>
    </lineage>
</organism>
<name>L8WSN9_THACA</name>
<accession>L8WSN9</accession>
<proteinExistence type="predicted"/>
<dbReference type="HOGENOM" id="CLU_3175692_0_0_1"/>
<protein>
    <submittedName>
        <fullName evidence="1">Uncharacterized protein</fullName>
    </submittedName>
</protein>
<sequence length="47" mass="4906">MTRLSSRMGNEANCRPSDVPPSVPFGLIGLSCVLVAFSDMHVDAGLG</sequence>
<dbReference type="AlphaFoldDB" id="L8WSN9"/>
<dbReference type="Proteomes" id="UP000011668">
    <property type="component" value="Unassembled WGS sequence"/>
</dbReference>
<comment type="caution">
    <text evidence="1">The sequence shown here is derived from an EMBL/GenBank/DDBJ whole genome shotgun (WGS) entry which is preliminary data.</text>
</comment>
<dbReference type="PROSITE" id="PS51257">
    <property type="entry name" value="PROKAR_LIPOPROTEIN"/>
    <property type="match status" value="1"/>
</dbReference>
<evidence type="ECO:0000313" key="2">
    <source>
        <dbReference type="Proteomes" id="UP000011668"/>
    </source>
</evidence>
<keyword evidence="2" id="KW-1185">Reference proteome</keyword>
<reference evidence="1 2" key="1">
    <citation type="journal article" date="2013" name="Nat. Commun.">
        <title>The evolution and pathogenic mechanisms of the rice sheath blight pathogen.</title>
        <authorList>
            <person name="Zheng A."/>
            <person name="Lin R."/>
            <person name="Xu L."/>
            <person name="Qin P."/>
            <person name="Tang C."/>
            <person name="Ai P."/>
            <person name="Zhang D."/>
            <person name="Liu Y."/>
            <person name="Sun Z."/>
            <person name="Feng H."/>
            <person name="Wang Y."/>
            <person name="Chen Y."/>
            <person name="Liang X."/>
            <person name="Fu R."/>
            <person name="Li Q."/>
            <person name="Zhang J."/>
            <person name="Yu X."/>
            <person name="Xie Z."/>
            <person name="Ding L."/>
            <person name="Guan P."/>
            <person name="Tang J."/>
            <person name="Liang Y."/>
            <person name="Wang S."/>
            <person name="Deng Q."/>
            <person name="Li S."/>
            <person name="Zhu J."/>
            <person name="Wang L."/>
            <person name="Liu H."/>
            <person name="Li P."/>
        </authorList>
    </citation>
    <scope>NUCLEOTIDE SEQUENCE [LARGE SCALE GENOMIC DNA]</scope>
    <source>
        <strain evidence="2">AG-1 IA</strain>
    </source>
</reference>
<dbReference type="EMBL" id="AFRT01001634">
    <property type="protein sequence ID" value="ELU39753.1"/>
    <property type="molecule type" value="Genomic_DNA"/>
</dbReference>
<evidence type="ECO:0000313" key="1">
    <source>
        <dbReference type="EMBL" id="ELU39753.1"/>
    </source>
</evidence>